<feature type="domain" description="RING-type" evidence="5">
    <location>
        <begin position="182"/>
        <end position="222"/>
    </location>
</feature>
<dbReference type="PANTHER" id="PTHR15710:SF243">
    <property type="entry name" value="E3 UBIQUITIN-PROTEIN LIGASE PRAJA-2 ISOFORM X1"/>
    <property type="match status" value="1"/>
</dbReference>
<dbReference type="PANTHER" id="PTHR15710">
    <property type="entry name" value="E3 UBIQUITIN-PROTEIN LIGASE PRAJA"/>
    <property type="match status" value="1"/>
</dbReference>
<evidence type="ECO:0000259" key="5">
    <source>
        <dbReference type="PROSITE" id="PS50089"/>
    </source>
</evidence>
<reference evidence="6" key="1">
    <citation type="journal article" date="2017" name="Gigascience">
        <title>The genome draft of coconut (Cocos nucifera).</title>
        <authorList>
            <person name="Xiao Y."/>
            <person name="Xu P."/>
            <person name="Fan H."/>
            <person name="Baudouin L."/>
            <person name="Xia W."/>
            <person name="Bocs S."/>
            <person name="Xu J."/>
            <person name="Li Q."/>
            <person name="Guo A."/>
            <person name="Zhou L."/>
            <person name="Li J."/>
            <person name="Wu Y."/>
            <person name="Ma Z."/>
            <person name="Armero A."/>
            <person name="Issali A.E."/>
            <person name="Liu N."/>
            <person name="Peng M."/>
            <person name="Yang Y."/>
        </authorList>
    </citation>
    <scope>NUCLEOTIDE SEQUENCE</scope>
    <source>
        <tissue evidence="6">Spear leaf of Hainan Tall coconut</tissue>
    </source>
</reference>
<reference evidence="6" key="2">
    <citation type="submission" date="2019-07" db="EMBL/GenBank/DDBJ databases">
        <authorList>
            <person name="Yang Y."/>
            <person name="Bocs S."/>
            <person name="Baudouin L."/>
        </authorList>
    </citation>
    <scope>NUCLEOTIDE SEQUENCE</scope>
    <source>
        <tissue evidence="6">Spear leaf of Hainan Tall coconut</tissue>
    </source>
</reference>
<dbReference type="InterPro" id="IPR013083">
    <property type="entry name" value="Znf_RING/FYVE/PHD"/>
</dbReference>
<dbReference type="GO" id="GO:0008270">
    <property type="term" value="F:zinc ion binding"/>
    <property type="evidence" value="ECO:0007669"/>
    <property type="project" value="UniProtKB-KW"/>
</dbReference>
<keyword evidence="3" id="KW-0862">Zinc</keyword>
<keyword evidence="7" id="KW-1185">Reference proteome</keyword>
<evidence type="ECO:0000256" key="2">
    <source>
        <dbReference type="ARBA" id="ARBA00022771"/>
    </source>
</evidence>
<dbReference type="CDD" id="cd16454">
    <property type="entry name" value="RING-H2_PA-TM-RING"/>
    <property type="match status" value="1"/>
</dbReference>
<name>A0A8K0MXL7_COCNU</name>
<evidence type="ECO:0000313" key="6">
    <source>
        <dbReference type="EMBL" id="KAG1333897.1"/>
    </source>
</evidence>
<accession>A0A8K0MXL7</accession>
<dbReference type="AlphaFoldDB" id="A0A8K0MXL7"/>
<evidence type="ECO:0000256" key="1">
    <source>
        <dbReference type="ARBA" id="ARBA00022723"/>
    </source>
</evidence>
<protein>
    <recommendedName>
        <fullName evidence="5">RING-type domain-containing protein</fullName>
    </recommendedName>
</protein>
<gene>
    <name evidence="6" type="ORF">COCNU_03G000160</name>
</gene>
<evidence type="ECO:0000313" key="7">
    <source>
        <dbReference type="Proteomes" id="UP000797356"/>
    </source>
</evidence>
<organism evidence="6 7">
    <name type="scientific">Cocos nucifera</name>
    <name type="common">Coconut palm</name>
    <dbReference type="NCBI Taxonomy" id="13894"/>
    <lineage>
        <taxon>Eukaryota</taxon>
        <taxon>Viridiplantae</taxon>
        <taxon>Streptophyta</taxon>
        <taxon>Embryophyta</taxon>
        <taxon>Tracheophyta</taxon>
        <taxon>Spermatophyta</taxon>
        <taxon>Magnoliopsida</taxon>
        <taxon>Liliopsida</taxon>
        <taxon>Arecaceae</taxon>
        <taxon>Arecoideae</taxon>
        <taxon>Cocoseae</taxon>
        <taxon>Attaleinae</taxon>
        <taxon>Cocos</taxon>
    </lineage>
</organism>
<dbReference type="OrthoDB" id="681941at2759"/>
<dbReference type="PROSITE" id="PS50089">
    <property type="entry name" value="ZF_RING_2"/>
    <property type="match status" value="1"/>
</dbReference>
<dbReference type="Proteomes" id="UP000797356">
    <property type="component" value="Chromosome 3"/>
</dbReference>
<proteinExistence type="predicted"/>
<dbReference type="GO" id="GO:0005737">
    <property type="term" value="C:cytoplasm"/>
    <property type="evidence" value="ECO:0007669"/>
    <property type="project" value="TreeGrafter"/>
</dbReference>
<dbReference type="Pfam" id="PF13639">
    <property type="entry name" value="zf-RING_2"/>
    <property type="match status" value="1"/>
</dbReference>
<evidence type="ECO:0000256" key="3">
    <source>
        <dbReference type="ARBA" id="ARBA00022833"/>
    </source>
</evidence>
<dbReference type="SMART" id="SM00184">
    <property type="entry name" value="RING"/>
    <property type="match status" value="1"/>
</dbReference>
<dbReference type="InterPro" id="IPR001841">
    <property type="entry name" value="Znf_RING"/>
</dbReference>
<dbReference type="Gene3D" id="3.30.40.10">
    <property type="entry name" value="Zinc/RING finger domain, C3HC4 (zinc finger)"/>
    <property type="match status" value="1"/>
</dbReference>
<keyword evidence="2 4" id="KW-0863">Zinc-finger</keyword>
<keyword evidence="1" id="KW-0479">Metal-binding</keyword>
<dbReference type="EMBL" id="CM017874">
    <property type="protein sequence ID" value="KAG1333897.1"/>
    <property type="molecule type" value="Genomic_DNA"/>
</dbReference>
<dbReference type="GO" id="GO:0016567">
    <property type="term" value="P:protein ubiquitination"/>
    <property type="evidence" value="ECO:0007669"/>
    <property type="project" value="TreeGrafter"/>
</dbReference>
<dbReference type="SUPFAM" id="SSF57850">
    <property type="entry name" value="RING/U-box"/>
    <property type="match status" value="1"/>
</dbReference>
<dbReference type="GO" id="GO:0061630">
    <property type="term" value="F:ubiquitin protein ligase activity"/>
    <property type="evidence" value="ECO:0007669"/>
    <property type="project" value="TreeGrafter"/>
</dbReference>
<evidence type="ECO:0000256" key="4">
    <source>
        <dbReference type="PROSITE-ProRule" id="PRU00175"/>
    </source>
</evidence>
<sequence>MACCPHGHEPTTSNLLRRFYQEDGRSQFTLHLRSESCHCGGGGGDDVRMVVEVRMRVQVTFTVPSPEQGRFYLFKYAEKPEARWRVPIHGDPAQRFSSEDAAREALAPLLSSPLVLNCRLGLLLGEVVGRFARAVATSARITGEQGPITVVAEAEYLHVLASHREVDLVGALDDESPAVGTCAVCLEEVEWLRSIQLHCSHVFHLHCIAPWLQRKNSCPLCRATVPLIR</sequence>
<comment type="caution">
    <text evidence="6">The sequence shown here is derived from an EMBL/GenBank/DDBJ whole genome shotgun (WGS) entry which is preliminary data.</text>
</comment>